<organism evidence="2 3">
    <name type="scientific">Natronomonas moolapensis (strain DSM 18674 / CECT 7526 / JCM 14361 / 8.8.11)</name>
    <dbReference type="NCBI Taxonomy" id="268739"/>
    <lineage>
        <taxon>Archaea</taxon>
        <taxon>Methanobacteriati</taxon>
        <taxon>Methanobacteriota</taxon>
        <taxon>Stenosarchaea group</taxon>
        <taxon>Halobacteria</taxon>
        <taxon>Halobacteriales</taxon>
        <taxon>Natronomonadaceae</taxon>
        <taxon>Natronomonas</taxon>
    </lineage>
</organism>
<evidence type="ECO:0000256" key="1">
    <source>
        <dbReference type="SAM" id="Phobius"/>
    </source>
</evidence>
<proteinExistence type="predicted"/>
<name>M1XNG6_NATM8</name>
<dbReference type="RefSeq" id="WP_015408317.1">
    <property type="nucleotide sequence ID" value="NC_020388.1"/>
</dbReference>
<gene>
    <name evidence="2" type="ordered locus">Nmlp_1259</name>
</gene>
<accession>M1XNG6</accession>
<sequence length="68" mass="7219">MTGPVPVSPALDAPTLPAVGVPASPFFGVNPVLVGIILVLLLVVFALFLFVRKTLVNFSEGMRDGRRK</sequence>
<feature type="transmembrane region" description="Helical" evidence="1">
    <location>
        <begin position="32"/>
        <end position="51"/>
    </location>
</feature>
<dbReference type="GeneID" id="14650607"/>
<evidence type="ECO:0000313" key="3">
    <source>
        <dbReference type="Proteomes" id="UP000011867"/>
    </source>
</evidence>
<keyword evidence="1" id="KW-0812">Transmembrane</keyword>
<keyword evidence="1" id="KW-0472">Membrane</keyword>
<evidence type="ECO:0000313" key="2">
    <source>
        <dbReference type="EMBL" id="CCQ35468.1"/>
    </source>
</evidence>
<dbReference type="Pfam" id="PF25258">
    <property type="entry name" value="DUF7859"/>
    <property type="match status" value="1"/>
</dbReference>
<dbReference type="Proteomes" id="UP000011867">
    <property type="component" value="Chromosome"/>
</dbReference>
<reference evidence="2 3" key="1">
    <citation type="journal article" date="2013" name="Genome Announc.">
        <title>Genome of the haloarchaeon Natronomonas moolapensis, a neutrophilic member of a previously haloalkaliphilic genus.</title>
        <authorList>
            <person name="Dyall-Smith M.L."/>
            <person name="Pfeiffer F."/>
            <person name="Oberwinkler T."/>
            <person name="Klee K."/>
            <person name="Rampp M."/>
            <person name="Palm P."/>
            <person name="Gross K."/>
            <person name="Schuster S.C."/>
            <person name="Oesterhelt D."/>
        </authorList>
    </citation>
    <scope>NUCLEOTIDE SEQUENCE [LARGE SCALE GENOMIC DNA]</scope>
    <source>
        <strain evidence="3">DSM 18674 / JCM 14361 / 8.8.11</strain>
    </source>
</reference>
<protein>
    <submittedName>
        <fullName evidence="2">Uncharacterized protein</fullName>
    </submittedName>
</protein>
<dbReference type="AlphaFoldDB" id="M1XNG6"/>
<dbReference type="EMBL" id="HF582854">
    <property type="protein sequence ID" value="CCQ35468.1"/>
    <property type="molecule type" value="Genomic_DNA"/>
</dbReference>
<dbReference type="HOGENOM" id="CLU_2784202_0_0_2"/>
<dbReference type="InterPro" id="IPR057181">
    <property type="entry name" value="DUF7859"/>
</dbReference>
<dbReference type="KEGG" id="nmo:Nmlp_1259"/>
<keyword evidence="1" id="KW-1133">Transmembrane helix</keyword>
<keyword evidence="3" id="KW-1185">Reference proteome</keyword>